<dbReference type="CDD" id="cd07984">
    <property type="entry name" value="LPLAT_LABLAT-like"/>
    <property type="match status" value="1"/>
</dbReference>
<proteinExistence type="predicted"/>
<evidence type="ECO:0000256" key="5">
    <source>
        <dbReference type="ARBA" id="ARBA00023136"/>
    </source>
</evidence>
<dbReference type="GO" id="GO:0016746">
    <property type="term" value="F:acyltransferase activity"/>
    <property type="evidence" value="ECO:0007669"/>
    <property type="project" value="UniProtKB-KW"/>
</dbReference>
<dbReference type="STRING" id="156889.Mmc1_1551"/>
<dbReference type="InterPro" id="IPR004960">
    <property type="entry name" value="LipA_acyltrans"/>
</dbReference>
<evidence type="ECO:0000313" key="7">
    <source>
        <dbReference type="EMBL" id="ABK44060.1"/>
    </source>
</evidence>
<evidence type="ECO:0000256" key="4">
    <source>
        <dbReference type="ARBA" id="ARBA00022679"/>
    </source>
</evidence>
<protein>
    <submittedName>
        <fullName evidence="7">Lipid A biosynthesis acyltransferase</fullName>
    </submittedName>
</protein>
<accession>A0L7W7</accession>
<dbReference type="eggNOG" id="COG1560">
    <property type="taxonomic scope" value="Bacteria"/>
</dbReference>
<evidence type="ECO:0000313" key="8">
    <source>
        <dbReference type="Proteomes" id="UP000002586"/>
    </source>
</evidence>
<keyword evidence="4 7" id="KW-0808">Transferase</keyword>
<dbReference type="HOGENOM" id="CLU_049421_1_0_5"/>
<dbReference type="OrthoDB" id="9801955at2"/>
<evidence type="ECO:0000256" key="6">
    <source>
        <dbReference type="ARBA" id="ARBA00023315"/>
    </source>
</evidence>
<dbReference type="GO" id="GO:0005886">
    <property type="term" value="C:plasma membrane"/>
    <property type="evidence" value="ECO:0007669"/>
    <property type="project" value="UniProtKB-SubCell"/>
</dbReference>
<dbReference type="EMBL" id="CP000471">
    <property type="protein sequence ID" value="ABK44060.1"/>
    <property type="molecule type" value="Genomic_DNA"/>
</dbReference>
<dbReference type="GO" id="GO:0009247">
    <property type="term" value="P:glycolipid biosynthetic process"/>
    <property type="evidence" value="ECO:0007669"/>
    <property type="project" value="UniProtKB-ARBA"/>
</dbReference>
<keyword evidence="3" id="KW-0997">Cell inner membrane</keyword>
<name>A0L7W7_MAGMM</name>
<keyword evidence="5" id="KW-0472">Membrane</keyword>
<dbReference type="RefSeq" id="WP_011713210.1">
    <property type="nucleotide sequence ID" value="NC_008576.1"/>
</dbReference>
<evidence type="ECO:0000256" key="1">
    <source>
        <dbReference type="ARBA" id="ARBA00004533"/>
    </source>
</evidence>
<keyword evidence="6 7" id="KW-0012">Acyltransferase</keyword>
<keyword evidence="8" id="KW-1185">Reference proteome</keyword>
<dbReference type="PANTHER" id="PTHR30606">
    <property type="entry name" value="LIPID A BIOSYNTHESIS LAUROYL ACYLTRANSFERASE"/>
    <property type="match status" value="1"/>
</dbReference>
<sequence length="324" mass="36577">MAASPLPLHQRLRHKLEWWTLSTLLNGLQRGTLAQSLARTRRLARLAMPLLASSRHWAECNLQLVYGPNLTAPQRQRLITLAFENIFLSHIEALRASEIHFQATDFTPLQQAMAYDRGILACSMHLGAWEPGLVQMARQPLPLTVLYRHANNPHVEALFGQIRQQNGLHMVRRDHPRPTLQAVKDKQMVGLMVDINTLHHGVAAPFMGVVAQHPPGPIKLARKFAAPLLPMVAVRTAPGVAKLIIQPPIMAQPDESDSQLMTRVVASLEPYILEYAEQYNWLHGRWRARPDGTVWNRYTPLTEILKARTTPYLTPSPRVLELIA</sequence>
<reference evidence="8" key="1">
    <citation type="journal article" date="2009" name="Appl. Environ. Microbiol.">
        <title>Complete genome sequence of the chemolithoautotrophic marine magnetotactic coccus strain MC-1.</title>
        <authorList>
            <person name="Schubbe S."/>
            <person name="Williams T.J."/>
            <person name="Xie G."/>
            <person name="Kiss H.E."/>
            <person name="Brettin T.S."/>
            <person name="Martinez D."/>
            <person name="Ross C.A."/>
            <person name="Schuler D."/>
            <person name="Cox B.L."/>
            <person name="Nealson K.H."/>
            <person name="Bazylinski D.A."/>
        </authorList>
    </citation>
    <scope>NUCLEOTIDE SEQUENCE [LARGE SCALE GENOMIC DNA]</scope>
    <source>
        <strain evidence="8">ATCC BAA-1437 / JCM 17883 / MC-1</strain>
    </source>
</reference>
<reference evidence="7 8" key="2">
    <citation type="journal article" date="2012" name="Int. J. Syst. Evol. Microbiol.">
        <title>Magnetococcus marinus gen. nov., sp. nov., a marine, magnetotactic bacterium that represents a novel lineage (Magnetococcaceae fam. nov.; Magnetococcales ord. nov.) at the base of the Alphaproteobacteria.</title>
        <authorList>
            <person name="Bazylinski D.A."/>
            <person name="Williams T.J."/>
            <person name="Lefevre C.T."/>
            <person name="Berg R.J."/>
            <person name="Zhang C.L."/>
            <person name="Bowser S.S."/>
            <person name="Dean A.J."/>
            <person name="Beveridge T.J."/>
        </authorList>
    </citation>
    <scope>NUCLEOTIDE SEQUENCE [LARGE SCALE GENOMIC DNA]</scope>
    <source>
        <strain evidence="8">ATCC BAA-1437 / JCM 17883 / MC-1</strain>
    </source>
</reference>
<gene>
    <name evidence="7" type="ordered locus">Mmc1_1551</name>
</gene>
<dbReference type="KEGG" id="mgm:Mmc1_1551"/>
<evidence type="ECO:0000256" key="3">
    <source>
        <dbReference type="ARBA" id="ARBA00022519"/>
    </source>
</evidence>
<dbReference type="PANTHER" id="PTHR30606:SF10">
    <property type="entry name" value="PHOSPHATIDYLINOSITOL MANNOSIDE ACYLTRANSFERASE"/>
    <property type="match status" value="1"/>
</dbReference>
<keyword evidence="2" id="KW-1003">Cell membrane</keyword>
<dbReference type="Pfam" id="PF03279">
    <property type="entry name" value="Lip_A_acyltrans"/>
    <property type="match status" value="1"/>
</dbReference>
<evidence type="ECO:0000256" key="2">
    <source>
        <dbReference type="ARBA" id="ARBA00022475"/>
    </source>
</evidence>
<dbReference type="AlphaFoldDB" id="A0L7W7"/>
<dbReference type="Proteomes" id="UP000002586">
    <property type="component" value="Chromosome"/>
</dbReference>
<comment type="subcellular location">
    <subcellularLocation>
        <location evidence="1">Cell inner membrane</location>
    </subcellularLocation>
</comment>
<organism evidence="7 8">
    <name type="scientific">Magnetococcus marinus (strain ATCC BAA-1437 / JCM 17883 / MC-1)</name>
    <dbReference type="NCBI Taxonomy" id="156889"/>
    <lineage>
        <taxon>Bacteria</taxon>
        <taxon>Pseudomonadati</taxon>
        <taxon>Pseudomonadota</taxon>
        <taxon>Magnetococcia</taxon>
        <taxon>Magnetococcales</taxon>
        <taxon>Magnetococcaceae</taxon>
        <taxon>Magnetococcus</taxon>
    </lineage>
</organism>